<comment type="subcellular location">
    <subcellularLocation>
        <location evidence="1">Membrane</location>
        <topology evidence="1">Multi-pass membrane protein</topology>
    </subcellularLocation>
</comment>
<organism evidence="9 10">
    <name type="scientific">Paracoccus versutus</name>
    <name type="common">Thiobacillus versutus</name>
    <dbReference type="NCBI Taxonomy" id="34007"/>
    <lineage>
        <taxon>Bacteria</taxon>
        <taxon>Pseudomonadati</taxon>
        <taxon>Pseudomonadota</taxon>
        <taxon>Alphaproteobacteria</taxon>
        <taxon>Rhodobacterales</taxon>
        <taxon>Paracoccaceae</taxon>
        <taxon>Paracoccus</taxon>
    </lineage>
</organism>
<feature type="region of interest" description="Disordered" evidence="6">
    <location>
        <begin position="17"/>
        <end position="51"/>
    </location>
</feature>
<dbReference type="PANTHER" id="PTHR23506:SF23">
    <property type="entry name" value="GH10249P"/>
    <property type="match status" value="1"/>
</dbReference>
<proteinExistence type="predicted"/>
<evidence type="ECO:0000259" key="8">
    <source>
        <dbReference type="PROSITE" id="PS50850"/>
    </source>
</evidence>
<evidence type="ECO:0000313" key="10">
    <source>
        <dbReference type="Proteomes" id="UP000256941"/>
    </source>
</evidence>
<reference evidence="9 10" key="1">
    <citation type="submission" date="2018-08" db="EMBL/GenBank/DDBJ databases">
        <title>Genomic Encyclopedia of Archaeal and Bacterial Type Strains, Phase II (KMG-II): from individual species to whole genera.</title>
        <authorList>
            <person name="Goeker M."/>
        </authorList>
    </citation>
    <scope>NUCLEOTIDE SEQUENCE [LARGE SCALE GENOMIC DNA]</scope>
    <source>
        <strain evidence="9 10">DSM 17099</strain>
    </source>
</reference>
<feature type="transmembrane region" description="Helical" evidence="7">
    <location>
        <begin position="118"/>
        <end position="140"/>
    </location>
</feature>
<name>A0A3D9XYE3_PARVE</name>
<evidence type="ECO:0000256" key="3">
    <source>
        <dbReference type="ARBA" id="ARBA00022692"/>
    </source>
</evidence>
<evidence type="ECO:0000256" key="6">
    <source>
        <dbReference type="SAM" id="MobiDB-lite"/>
    </source>
</evidence>
<feature type="transmembrane region" description="Helical" evidence="7">
    <location>
        <begin position="286"/>
        <end position="305"/>
    </location>
</feature>
<accession>A0A3D9XYE3</accession>
<dbReference type="GO" id="GO:0016020">
    <property type="term" value="C:membrane"/>
    <property type="evidence" value="ECO:0007669"/>
    <property type="project" value="UniProtKB-SubCell"/>
</dbReference>
<feature type="transmembrane region" description="Helical" evidence="7">
    <location>
        <begin position="146"/>
        <end position="169"/>
    </location>
</feature>
<evidence type="ECO:0000256" key="5">
    <source>
        <dbReference type="ARBA" id="ARBA00023136"/>
    </source>
</evidence>
<keyword evidence="5 7" id="KW-0472">Membrane</keyword>
<feature type="transmembrane region" description="Helical" evidence="7">
    <location>
        <begin position="380"/>
        <end position="404"/>
    </location>
</feature>
<feature type="domain" description="Major facilitator superfamily (MFS) profile" evidence="8">
    <location>
        <begin position="53"/>
        <end position="430"/>
    </location>
</feature>
<dbReference type="EMBL" id="QTUJ01000001">
    <property type="protein sequence ID" value="REF71959.1"/>
    <property type="molecule type" value="Genomic_DNA"/>
</dbReference>
<dbReference type="GO" id="GO:0022857">
    <property type="term" value="F:transmembrane transporter activity"/>
    <property type="evidence" value="ECO:0007669"/>
    <property type="project" value="InterPro"/>
</dbReference>
<evidence type="ECO:0000256" key="4">
    <source>
        <dbReference type="ARBA" id="ARBA00022989"/>
    </source>
</evidence>
<dbReference type="SUPFAM" id="SSF103473">
    <property type="entry name" value="MFS general substrate transporter"/>
    <property type="match status" value="1"/>
</dbReference>
<gene>
    <name evidence="9" type="ORF">BDD41_0423</name>
</gene>
<feature type="transmembrane region" description="Helical" evidence="7">
    <location>
        <begin position="205"/>
        <end position="229"/>
    </location>
</feature>
<evidence type="ECO:0000256" key="7">
    <source>
        <dbReference type="SAM" id="Phobius"/>
    </source>
</evidence>
<dbReference type="AlphaFoldDB" id="A0A3D9XYE3"/>
<dbReference type="PANTHER" id="PTHR23506">
    <property type="entry name" value="GH10249P"/>
    <property type="match status" value="1"/>
</dbReference>
<dbReference type="Gene3D" id="1.20.1250.20">
    <property type="entry name" value="MFS general substrate transporter like domains"/>
    <property type="match status" value="1"/>
</dbReference>
<dbReference type="PRINTS" id="PR01035">
    <property type="entry name" value="TCRTETA"/>
</dbReference>
<evidence type="ECO:0000313" key="9">
    <source>
        <dbReference type="EMBL" id="REF71959.1"/>
    </source>
</evidence>
<comment type="caution">
    <text evidence="9">The sequence shown here is derived from an EMBL/GenBank/DDBJ whole genome shotgun (WGS) entry which is preliminary data.</text>
</comment>
<feature type="transmembrane region" description="Helical" evidence="7">
    <location>
        <begin position="76"/>
        <end position="106"/>
    </location>
</feature>
<dbReference type="Pfam" id="PF07690">
    <property type="entry name" value="MFS_1"/>
    <property type="match status" value="1"/>
</dbReference>
<dbReference type="InterPro" id="IPR050930">
    <property type="entry name" value="MFS_Vesicular_Transporter"/>
</dbReference>
<evidence type="ECO:0000256" key="1">
    <source>
        <dbReference type="ARBA" id="ARBA00004141"/>
    </source>
</evidence>
<feature type="transmembrane region" description="Helical" evidence="7">
    <location>
        <begin position="317"/>
        <end position="337"/>
    </location>
</feature>
<dbReference type="PROSITE" id="PS50850">
    <property type="entry name" value="MFS"/>
    <property type="match status" value="1"/>
</dbReference>
<dbReference type="InterPro" id="IPR036259">
    <property type="entry name" value="MFS_trans_sf"/>
</dbReference>
<feature type="transmembrane region" description="Helical" evidence="7">
    <location>
        <begin position="181"/>
        <end position="199"/>
    </location>
</feature>
<keyword evidence="4 7" id="KW-1133">Transmembrane helix</keyword>
<evidence type="ECO:0000256" key="2">
    <source>
        <dbReference type="ARBA" id="ARBA00022448"/>
    </source>
</evidence>
<dbReference type="InterPro" id="IPR001958">
    <property type="entry name" value="Tet-R_TetA/multi-R_MdtG-like"/>
</dbReference>
<feature type="transmembrane region" description="Helical" evidence="7">
    <location>
        <begin position="410"/>
        <end position="428"/>
    </location>
</feature>
<protein>
    <submittedName>
        <fullName evidence="9">Putative MFS family arabinose efflux permease</fullName>
    </submittedName>
</protein>
<keyword evidence="2" id="KW-0813">Transport</keyword>
<sequence length="430" mass="44321">MHSRMAALPATAPGFPRAAATAKAPPIHRNNPRDESKVTAQTPEQDGKARHGDGLLLVDTILISGLNNATLASARLVLPMIALGLHVGTAQVGIMAALFTLVPMIFSVGFGRWVDRTGTLVPILSASGLILLASLLFEVFPAAPVLYAVAGLIGAGAVFSHVAAARAVGEIGAIADRPRNLGYLVVAYSVFQFLGPMVAGLAYQFWGAAAALFSIGASALLAALLVFVLPHNFDRSPSAGRTDRPGPTTELLRIPALRQWLIISAVFSSAQTIYPFIISLHALEVGLSPAAAGLMLGAFAIGTAISRLSVGMITRRFSGNAISRLALIGGALGYALLPLARDFAALSVLSLVLGVIIGIGVPIALALIYGAAPERRVNEAIGLCMAITNFLQTATPLLLGFLASGLGSGAMTWALALGMAASSALTLARR</sequence>
<dbReference type="InterPro" id="IPR020846">
    <property type="entry name" value="MFS_dom"/>
</dbReference>
<keyword evidence="3 7" id="KW-0812">Transmembrane</keyword>
<feature type="transmembrane region" description="Helical" evidence="7">
    <location>
        <begin position="260"/>
        <end position="280"/>
    </location>
</feature>
<feature type="transmembrane region" description="Helical" evidence="7">
    <location>
        <begin position="343"/>
        <end position="368"/>
    </location>
</feature>
<dbReference type="Proteomes" id="UP000256941">
    <property type="component" value="Unassembled WGS sequence"/>
</dbReference>
<dbReference type="InterPro" id="IPR011701">
    <property type="entry name" value="MFS"/>
</dbReference>